<feature type="transmembrane region" description="Helical" evidence="1">
    <location>
        <begin position="203"/>
        <end position="224"/>
    </location>
</feature>
<keyword evidence="1" id="KW-0812">Transmembrane</keyword>
<keyword evidence="1" id="KW-0472">Membrane</keyword>
<feature type="transmembrane region" description="Helical" evidence="1">
    <location>
        <begin position="90"/>
        <end position="115"/>
    </location>
</feature>
<feature type="transmembrane region" description="Helical" evidence="1">
    <location>
        <begin position="48"/>
        <end position="69"/>
    </location>
</feature>
<keyword evidence="1" id="KW-1133">Transmembrane helix</keyword>
<reference evidence="2 3" key="1">
    <citation type="submission" date="2017-08" db="EMBL/GenBank/DDBJ databases">
        <title>Virgibacillus indicus sp. nov. and Virgibacillus profoundi sp. nov, two moderately halophilic bacteria isolated from marine sediment by using the Microfluidic Streak Plate.</title>
        <authorList>
            <person name="Xu B."/>
            <person name="Hu B."/>
            <person name="Wang J."/>
            <person name="Zhu Y."/>
            <person name="Huang L."/>
            <person name="Du W."/>
            <person name="Huang Y."/>
        </authorList>
    </citation>
    <scope>NUCLEOTIDE SEQUENCE [LARGE SCALE GENOMIC DNA]</scope>
    <source>
        <strain evidence="2 3">IO3-P2-C2</strain>
    </source>
</reference>
<gene>
    <name evidence="2" type="ORF">CIL03_15400</name>
</gene>
<dbReference type="Proteomes" id="UP000216498">
    <property type="component" value="Unassembled WGS sequence"/>
</dbReference>
<name>A0A265N6W1_9BACI</name>
<evidence type="ECO:0000313" key="3">
    <source>
        <dbReference type="Proteomes" id="UP000216498"/>
    </source>
</evidence>
<protein>
    <submittedName>
        <fullName evidence="2">Uncharacterized protein</fullName>
    </submittedName>
</protein>
<dbReference type="OrthoDB" id="2453726at2"/>
<proteinExistence type="predicted"/>
<dbReference type="AlphaFoldDB" id="A0A265N6W1"/>
<evidence type="ECO:0000313" key="2">
    <source>
        <dbReference type="EMBL" id="OZU87750.1"/>
    </source>
</evidence>
<feature type="transmembrane region" description="Helical" evidence="1">
    <location>
        <begin position="141"/>
        <end position="163"/>
    </location>
</feature>
<organism evidence="2 3">
    <name type="scientific">Virgibacillus indicus</name>
    <dbReference type="NCBI Taxonomy" id="2024554"/>
    <lineage>
        <taxon>Bacteria</taxon>
        <taxon>Bacillati</taxon>
        <taxon>Bacillota</taxon>
        <taxon>Bacilli</taxon>
        <taxon>Bacillales</taxon>
        <taxon>Bacillaceae</taxon>
        <taxon>Virgibacillus</taxon>
    </lineage>
</organism>
<evidence type="ECO:0000256" key="1">
    <source>
        <dbReference type="SAM" id="Phobius"/>
    </source>
</evidence>
<keyword evidence="3" id="KW-1185">Reference proteome</keyword>
<comment type="caution">
    <text evidence="2">The sequence shown here is derived from an EMBL/GenBank/DDBJ whole genome shotgun (WGS) entry which is preliminary data.</text>
</comment>
<dbReference type="RefSeq" id="WP_094886778.1">
    <property type="nucleotide sequence ID" value="NZ_NPMS01000008.1"/>
</dbReference>
<feature type="transmembrane region" description="Helical" evidence="1">
    <location>
        <begin position="170"/>
        <end position="191"/>
    </location>
</feature>
<feature type="transmembrane region" description="Helical" evidence="1">
    <location>
        <begin position="21"/>
        <end position="42"/>
    </location>
</feature>
<accession>A0A265N6W1</accession>
<sequence>MGKQLKGLLYFFIMDIRYSLLIFWTILLGILAVSIAFSYFLLSVEDGRFFFGFPFAIYVYCAILGFLMVKDSIPFALKIGATRKNIFVSFGLFFLLLAFAKAVVANLLQTLISFFTESAGIHTFNFLHLANLMENTWLNRVIIDGAVMFFLLSAMFMLGLLFYKYGLAGGGSVAGILVVVLLLGIAQGWIFDFFIDVFASIDVLFFYQLLGVGIVLYGLTFVLVRKITILKVK</sequence>
<dbReference type="EMBL" id="NPMS01000008">
    <property type="protein sequence ID" value="OZU87750.1"/>
    <property type="molecule type" value="Genomic_DNA"/>
</dbReference>